<reference evidence="4 5" key="1">
    <citation type="submission" date="2024-09" db="EMBL/GenBank/DDBJ databases">
        <title>Chromosome-scale assembly of Riccia sorocarpa.</title>
        <authorList>
            <person name="Paukszto L."/>
        </authorList>
    </citation>
    <scope>NUCLEOTIDE SEQUENCE [LARGE SCALE GENOMIC DNA]</scope>
    <source>
        <strain evidence="4">LP-2024</strain>
        <tissue evidence="4">Aerial parts of the thallus</tissue>
    </source>
</reference>
<gene>
    <name evidence="4" type="ORF">R1sor_011846</name>
</gene>
<sequence>MAFNPNEFFYGSSQYDPPLWYPGYDQSWVLGRKATPSAAGGSKSKDQEDKKPDKKAPVEVKMTICCEGCVEKLKDKLIDLDGVVSVSVKVDQNRVIVEGDVKPEAVMKVVKKISSSAQLVKKEPKKQEKKH</sequence>
<dbReference type="SUPFAM" id="SSF55008">
    <property type="entry name" value="HMA, heavy metal-associated domain"/>
    <property type="match status" value="1"/>
</dbReference>
<dbReference type="PANTHER" id="PTHR22814">
    <property type="entry name" value="COPPER TRANSPORT PROTEIN ATOX1-RELATED"/>
    <property type="match status" value="1"/>
</dbReference>
<dbReference type="EMBL" id="JBJQOH010000002">
    <property type="protein sequence ID" value="KAL3697770.1"/>
    <property type="molecule type" value="Genomic_DNA"/>
</dbReference>
<keyword evidence="5" id="KW-1185">Reference proteome</keyword>
<protein>
    <recommendedName>
        <fullName evidence="3">HMA domain-containing protein</fullName>
    </recommendedName>
</protein>
<dbReference type="Proteomes" id="UP001633002">
    <property type="component" value="Unassembled WGS sequence"/>
</dbReference>
<feature type="region of interest" description="Disordered" evidence="2">
    <location>
        <begin position="34"/>
        <end position="56"/>
    </location>
</feature>
<dbReference type="CDD" id="cd00371">
    <property type="entry name" value="HMA"/>
    <property type="match status" value="1"/>
</dbReference>
<dbReference type="Pfam" id="PF00403">
    <property type="entry name" value="HMA"/>
    <property type="match status" value="1"/>
</dbReference>
<feature type="domain" description="HMA" evidence="3">
    <location>
        <begin position="53"/>
        <end position="121"/>
    </location>
</feature>
<dbReference type="PROSITE" id="PS50846">
    <property type="entry name" value="HMA_2"/>
    <property type="match status" value="1"/>
</dbReference>
<dbReference type="AlphaFoldDB" id="A0ABD3I217"/>
<evidence type="ECO:0000256" key="1">
    <source>
        <dbReference type="ARBA" id="ARBA00022723"/>
    </source>
</evidence>
<evidence type="ECO:0000256" key="2">
    <source>
        <dbReference type="SAM" id="MobiDB-lite"/>
    </source>
</evidence>
<dbReference type="PANTHER" id="PTHR22814:SF287">
    <property type="entry name" value="COPPER TRANSPORT PROTEIN ATX1"/>
    <property type="match status" value="1"/>
</dbReference>
<dbReference type="InterPro" id="IPR006121">
    <property type="entry name" value="HMA_dom"/>
</dbReference>
<evidence type="ECO:0000313" key="4">
    <source>
        <dbReference type="EMBL" id="KAL3697770.1"/>
    </source>
</evidence>
<dbReference type="InterPro" id="IPR036163">
    <property type="entry name" value="HMA_dom_sf"/>
</dbReference>
<dbReference type="Gene3D" id="3.30.70.100">
    <property type="match status" value="1"/>
</dbReference>
<keyword evidence="1" id="KW-0479">Metal-binding</keyword>
<name>A0ABD3I217_9MARC</name>
<evidence type="ECO:0000259" key="3">
    <source>
        <dbReference type="PROSITE" id="PS50846"/>
    </source>
</evidence>
<dbReference type="GO" id="GO:0046872">
    <property type="term" value="F:metal ion binding"/>
    <property type="evidence" value="ECO:0007669"/>
    <property type="project" value="UniProtKB-KW"/>
</dbReference>
<organism evidence="4 5">
    <name type="scientific">Riccia sorocarpa</name>
    <dbReference type="NCBI Taxonomy" id="122646"/>
    <lineage>
        <taxon>Eukaryota</taxon>
        <taxon>Viridiplantae</taxon>
        <taxon>Streptophyta</taxon>
        <taxon>Embryophyta</taxon>
        <taxon>Marchantiophyta</taxon>
        <taxon>Marchantiopsida</taxon>
        <taxon>Marchantiidae</taxon>
        <taxon>Marchantiales</taxon>
        <taxon>Ricciaceae</taxon>
        <taxon>Riccia</taxon>
    </lineage>
</organism>
<proteinExistence type="predicted"/>
<feature type="compositionally biased region" description="Basic and acidic residues" evidence="2">
    <location>
        <begin position="43"/>
        <end position="56"/>
    </location>
</feature>
<evidence type="ECO:0000313" key="5">
    <source>
        <dbReference type="Proteomes" id="UP001633002"/>
    </source>
</evidence>
<accession>A0ABD3I217</accession>
<comment type="caution">
    <text evidence="4">The sequence shown here is derived from an EMBL/GenBank/DDBJ whole genome shotgun (WGS) entry which is preliminary data.</text>
</comment>